<feature type="region of interest" description="Disordered" evidence="6">
    <location>
        <begin position="1"/>
        <end position="27"/>
    </location>
</feature>
<feature type="domain" description="ABC3 transporter permease C-terminal" evidence="8">
    <location>
        <begin position="728"/>
        <end position="831"/>
    </location>
</feature>
<keyword evidence="5 7" id="KW-0472">Membrane</keyword>
<evidence type="ECO:0000256" key="3">
    <source>
        <dbReference type="ARBA" id="ARBA00022692"/>
    </source>
</evidence>
<dbReference type="GO" id="GO:0005886">
    <property type="term" value="C:plasma membrane"/>
    <property type="evidence" value="ECO:0007669"/>
    <property type="project" value="UniProtKB-SubCell"/>
</dbReference>
<evidence type="ECO:0000313" key="9">
    <source>
        <dbReference type="EMBL" id="CAG7647262.1"/>
    </source>
</evidence>
<feature type="transmembrane region" description="Helical" evidence="7">
    <location>
        <begin position="406"/>
        <end position="424"/>
    </location>
</feature>
<feature type="transmembrane region" description="Helical" evidence="7">
    <location>
        <begin position="266"/>
        <end position="291"/>
    </location>
</feature>
<dbReference type="PANTHER" id="PTHR30287">
    <property type="entry name" value="MEMBRANE COMPONENT OF PREDICTED ABC SUPERFAMILY METABOLITE UPTAKE TRANSPORTER"/>
    <property type="match status" value="1"/>
</dbReference>
<keyword evidence="3 7" id="KW-0812">Transmembrane</keyword>
<sequence>MAAPHPQAVPAADRRPGVPLLPKGAGTGGLPARRAVLRWSWRLLRRERRRQVLLTALIALVVGAAVCGLAAMHAYVQTPAGIFGSAAQRLHVDGGARGAALPAAVAEVRARLAPADVTAHRQVPVPGSVNGLDIRAEDPHGHFTAGRLRLLSGRYPAGSGEVALTPSAAALFHTRTGADVVLGGQRLTVTGMVENPGLLADTFALAAPGTGSAAGSTVAGLPAASADVLTDAPASAVDALRRSSPGGAPVVNQQRDDYGRTASDTFVVALATVALLLVSLVAAAGFAAAAHRRLRQIGMLGTIGATDRQLRWVLLGHGALTGAVATACGAVLGAAAWIPLAPRLESAAEHRIDRLDLPWPMLALLLVMGVAAPTAAAWWPARAMARIPTARALSARPPRPLPARQSVWAAAALLAAGAGALVPSHRTNGLLVVLGIVGVVLGMLLLSAPAVRMMAAAAGRAPFTTRLALRDLGRHQARSGAALAAITLAIGVPVAISVLAAASEHTADGGNLSDRQAMVRVGAHDTVVPLLSDAARRAQQSAVDRWAASVGGRATPLEMAYDPAVPHTTARGGLEGQPVAETGRRTGENVWASIPLYVATPDAVREFGLGPALAAAPDARILSSLPGSDARPLDVLGTTRRGGPGEDPVAVHVPGSAYTAVPHAFLTQAAVREQGLRTIAVGWLVTAGQGLTGEDRAAARDMAASGGMSTEFRDRQGGLRTVRLVSVAAGAALALGVLAMTVGTLRAESADDLRTLTATGATSGDRRALTAATAGALALAGTVLGALGAYLVLLSAYSDDLSPLAHVPVVPLLMAFPGIPLLAAATGWLSAGREPPGLARRLPE</sequence>
<feature type="transmembrane region" description="Helical" evidence="7">
    <location>
        <begin position="312"/>
        <end position="338"/>
    </location>
</feature>
<dbReference type="EMBL" id="CAJVAX010000018">
    <property type="protein sequence ID" value="CAG7647262.1"/>
    <property type="molecule type" value="Genomic_DNA"/>
</dbReference>
<evidence type="ECO:0000256" key="6">
    <source>
        <dbReference type="SAM" id="MobiDB-lite"/>
    </source>
</evidence>
<keyword evidence="10" id="KW-1185">Reference proteome</keyword>
<feature type="transmembrane region" description="Helical" evidence="7">
    <location>
        <begin position="768"/>
        <end position="797"/>
    </location>
</feature>
<dbReference type="Proteomes" id="UP001153328">
    <property type="component" value="Unassembled WGS sequence"/>
</dbReference>
<evidence type="ECO:0000313" key="10">
    <source>
        <dbReference type="Proteomes" id="UP001153328"/>
    </source>
</evidence>
<dbReference type="InterPro" id="IPR003838">
    <property type="entry name" value="ABC3_permease_C"/>
</dbReference>
<evidence type="ECO:0000256" key="7">
    <source>
        <dbReference type="SAM" id="Phobius"/>
    </source>
</evidence>
<proteinExistence type="predicted"/>
<evidence type="ECO:0000256" key="1">
    <source>
        <dbReference type="ARBA" id="ARBA00004651"/>
    </source>
</evidence>
<organism evidence="9 10">
    <name type="scientific">Actinacidiphila bryophytorum</name>
    <dbReference type="NCBI Taxonomy" id="1436133"/>
    <lineage>
        <taxon>Bacteria</taxon>
        <taxon>Bacillati</taxon>
        <taxon>Actinomycetota</taxon>
        <taxon>Actinomycetes</taxon>
        <taxon>Kitasatosporales</taxon>
        <taxon>Streptomycetaceae</taxon>
        <taxon>Actinacidiphila</taxon>
    </lineage>
</organism>
<name>A0A9W4MHB4_9ACTN</name>
<comment type="subcellular location">
    <subcellularLocation>
        <location evidence="1">Cell membrane</location>
        <topology evidence="1">Multi-pass membrane protein</topology>
    </subcellularLocation>
</comment>
<protein>
    <submittedName>
        <fullName evidence="9">ABC transport system permease protein</fullName>
    </submittedName>
</protein>
<feature type="transmembrane region" description="Helical" evidence="7">
    <location>
        <begin position="430"/>
        <end position="451"/>
    </location>
</feature>
<feature type="transmembrane region" description="Helical" evidence="7">
    <location>
        <begin position="358"/>
        <end position="381"/>
    </location>
</feature>
<evidence type="ECO:0000259" key="8">
    <source>
        <dbReference type="Pfam" id="PF02687"/>
    </source>
</evidence>
<dbReference type="RefSeq" id="WP_205046037.1">
    <property type="nucleotide sequence ID" value="NZ_CAJVAX010000018.1"/>
</dbReference>
<feature type="transmembrane region" description="Helical" evidence="7">
    <location>
        <begin position="52"/>
        <end position="76"/>
    </location>
</feature>
<comment type="caution">
    <text evidence="9">The sequence shown here is derived from an EMBL/GenBank/DDBJ whole genome shotgun (WGS) entry which is preliminary data.</text>
</comment>
<gene>
    <name evidence="9" type="ORF">SBRY_40624</name>
</gene>
<dbReference type="Pfam" id="PF02687">
    <property type="entry name" value="FtsX"/>
    <property type="match status" value="2"/>
</dbReference>
<feature type="domain" description="ABC3 transporter permease C-terminal" evidence="8">
    <location>
        <begin position="269"/>
        <end position="388"/>
    </location>
</feature>
<evidence type="ECO:0000256" key="2">
    <source>
        <dbReference type="ARBA" id="ARBA00022475"/>
    </source>
</evidence>
<dbReference type="InterPro" id="IPR038766">
    <property type="entry name" value="Membrane_comp_ABC_pdt"/>
</dbReference>
<dbReference type="PANTHER" id="PTHR30287:SF2">
    <property type="entry name" value="BLL1001 PROTEIN"/>
    <property type="match status" value="1"/>
</dbReference>
<evidence type="ECO:0000256" key="4">
    <source>
        <dbReference type="ARBA" id="ARBA00022989"/>
    </source>
</evidence>
<reference evidence="9" key="1">
    <citation type="submission" date="2021-06" db="EMBL/GenBank/DDBJ databases">
        <authorList>
            <person name="Arsene-Ploetze F."/>
        </authorList>
    </citation>
    <scope>NUCLEOTIDE SEQUENCE</scope>
    <source>
        <strain evidence="9">SBRY1</strain>
    </source>
</reference>
<accession>A0A9W4MHB4</accession>
<feature type="transmembrane region" description="Helical" evidence="7">
    <location>
        <begin position="480"/>
        <end position="502"/>
    </location>
</feature>
<keyword evidence="4 7" id="KW-1133">Transmembrane helix</keyword>
<dbReference type="AlphaFoldDB" id="A0A9W4MHB4"/>
<evidence type="ECO:0000256" key="5">
    <source>
        <dbReference type="ARBA" id="ARBA00023136"/>
    </source>
</evidence>
<feature type="transmembrane region" description="Helical" evidence="7">
    <location>
        <begin position="809"/>
        <end position="831"/>
    </location>
</feature>
<keyword evidence="2" id="KW-1003">Cell membrane</keyword>
<feature type="transmembrane region" description="Helical" evidence="7">
    <location>
        <begin position="724"/>
        <end position="747"/>
    </location>
</feature>